<evidence type="ECO:0000256" key="1">
    <source>
        <dbReference type="SAM" id="MobiDB-lite"/>
    </source>
</evidence>
<feature type="region of interest" description="Disordered" evidence="1">
    <location>
        <begin position="102"/>
        <end position="122"/>
    </location>
</feature>
<dbReference type="AlphaFoldDB" id="N1RFW4"/>
<reference evidence="3" key="1">
    <citation type="submission" date="2012-09" db="EMBL/GenBank/DDBJ databases">
        <title>Genome sequencing and comparative transcriptomics of race 1 and race 4 of banana pathogen: Fusarium oxysporum f. sp. cubense.</title>
        <authorList>
            <person name="Fang X."/>
            <person name="Huang J."/>
        </authorList>
    </citation>
    <scope>NUCLEOTIDE SEQUENCE [LARGE SCALE GENOMIC DNA]</scope>
    <source>
        <strain evidence="3">race 4</strain>
    </source>
</reference>
<gene>
    <name evidence="2" type="ORF">FOC4_g10013470</name>
</gene>
<name>N1RFW4_FUSC4</name>
<evidence type="ECO:0000313" key="3">
    <source>
        <dbReference type="Proteomes" id="UP000016929"/>
    </source>
</evidence>
<accession>N1RFW4</accession>
<sequence length="166" mass="18850">MAPEYETTFTRTLPFTTHKIPQELVENEEEFYKALCDKFGAWTWVCERKEGKYVVETNKDASTDLKKDLQEKGVLKGDEHLRRGFACLSAGDIDMSRLERPLSAPHAPAPAPHSRSPFRGGSGNMERWPVFTSSTIHTSCLLPQEANSLEPWPYFAIRYVIALIAF</sequence>
<protein>
    <submittedName>
        <fullName evidence="2">Uncharacterized protein</fullName>
    </submittedName>
</protein>
<dbReference type="HOGENOM" id="CLU_1619052_0_0_1"/>
<dbReference type="EMBL" id="KB726993">
    <property type="protein sequence ID" value="EMT63252.1"/>
    <property type="molecule type" value="Genomic_DNA"/>
</dbReference>
<evidence type="ECO:0000313" key="2">
    <source>
        <dbReference type="EMBL" id="EMT63252.1"/>
    </source>
</evidence>
<dbReference type="Proteomes" id="UP000016929">
    <property type="component" value="Unassembled WGS sequence"/>
</dbReference>
<reference evidence="3" key="2">
    <citation type="journal article" date="2014" name="PLoS ONE">
        <title>Genome and Transcriptome Analysis of the Fungal Pathogen Fusarium oxysporum f. sp. cubense Causing Banana Vascular Wilt Disease.</title>
        <authorList>
            <person name="Guo L."/>
            <person name="Han L."/>
            <person name="Yang L."/>
            <person name="Zeng H."/>
            <person name="Fan D."/>
            <person name="Zhu Y."/>
            <person name="Feng Y."/>
            <person name="Wang G."/>
            <person name="Peng C."/>
            <person name="Jiang X."/>
            <person name="Zhou D."/>
            <person name="Ni P."/>
            <person name="Liang C."/>
            <person name="Liu L."/>
            <person name="Wang J."/>
            <person name="Mao C."/>
            <person name="Fang X."/>
            <person name="Peng M."/>
            <person name="Huang J."/>
        </authorList>
    </citation>
    <scope>NUCLEOTIDE SEQUENCE [LARGE SCALE GENOMIC DNA]</scope>
    <source>
        <strain evidence="3">race 4</strain>
    </source>
</reference>
<proteinExistence type="predicted"/>
<feature type="compositionally biased region" description="Low complexity" evidence="1">
    <location>
        <begin position="102"/>
        <end position="117"/>
    </location>
</feature>
<keyword evidence="3" id="KW-1185">Reference proteome</keyword>
<organism evidence="2 3">
    <name type="scientific">Fusarium oxysporum f. sp. cubense (strain race 4)</name>
    <name type="common">Panama disease fungus</name>
    <dbReference type="NCBI Taxonomy" id="2502994"/>
    <lineage>
        <taxon>Eukaryota</taxon>
        <taxon>Fungi</taxon>
        <taxon>Dikarya</taxon>
        <taxon>Ascomycota</taxon>
        <taxon>Pezizomycotina</taxon>
        <taxon>Sordariomycetes</taxon>
        <taxon>Hypocreomycetidae</taxon>
        <taxon>Hypocreales</taxon>
        <taxon>Nectriaceae</taxon>
        <taxon>Fusarium</taxon>
        <taxon>Fusarium oxysporum species complex</taxon>
    </lineage>
</organism>
<dbReference type="OrthoDB" id="4981760at2759"/>